<dbReference type="GO" id="GO:0005886">
    <property type="term" value="C:plasma membrane"/>
    <property type="evidence" value="ECO:0007669"/>
    <property type="project" value="TreeGrafter"/>
</dbReference>
<evidence type="ECO:0000256" key="1">
    <source>
        <dbReference type="ARBA" id="ARBA00009480"/>
    </source>
</evidence>
<dbReference type="PANTHER" id="PTHR19305:SF9">
    <property type="entry name" value="SYNAPTOSOMAL-ASSOCIATED PROTEIN 29"/>
    <property type="match status" value="1"/>
</dbReference>
<dbReference type="OrthoDB" id="475142at2759"/>
<comment type="caution">
    <text evidence="3">The sequence shown here is derived from an EMBL/GenBank/DDBJ whole genome shotgun (WGS) entry which is preliminary data.</text>
</comment>
<feature type="compositionally biased region" description="Low complexity" evidence="2">
    <location>
        <begin position="151"/>
        <end position="166"/>
    </location>
</feature>
<keyword evidence="5" id="KW-1185">Reference proteome</keyword>
<comment type="similarity">
    <text evidence="1">Belongs to the SNAP-25 family.</text>
</comment>
<dbReference type="EMBL" id="CAMXCT020002227">
    <property type="protein sequence ID" value="CAL1150058.1"/>
    <property type="molecule type" value="Genomic_DNA"/>
</dbReference>
<dbReference type="EMBL" id="CAMXCT030002227">
    <property type="protein sequence ID" value="CAL4783995.1"/>
    <property type="molecule type" value="Genomic_DNA"/>
</dbReference>
<evidence type="ECO:0000256" key="2">
    <source>
        <dbReference type="SAM" id="MobiDB-lite"/>
    </source>
</evidence>
<feature type="compositionally biased region" description="Pro residues" evidence="2">
    <location>
        <begin position="119"/>
        <end position="128"/>
    </location>
</feature>
<reference evidence="3" key="1">
    <citation type="submission" date="2022-10" db="EMBL/GenBank/DDBJ databases">
        <authorList>
            <person name="Chen Y."/>
            <person name="Dougan E. K."/>
            <person name="Chan C."/>
            <person name="Rhodes N."/>
            <person name="Thang M."/>
        </authorList>
    </citation>
    <scope>NUCLEOTIDE SEQUENCE</scope>
</reference>
<dbReference type="Proteomes" id="UP001152797">
    <property type="component" value="Unassembled WGS sequence"/>
</dbReference>
<accession>A0A9P1CTJ1</accession>
<name>A0A9P1CTJ1_9DINO</name>
<feature type="compositionally biased region" description="Low complexity" evidence="2">
    <location>
        <begin position="92"/>
        <end position="109"/>
    </location>
</feature>
<organism evidence="3">
    <name type="scientific">Cladocopium goreaui</name>
    <dbReference type="NCBI Taxonomy" id="2562237"/>
    <lineage>
        <taxon>Eukaryota</taxon>
        <taxon>Sar</taxon>
        <taxon>Alveolata</taxon>
        <taxon>Dinophyceae</taxon>
        <taxon>Suessiales</taxon>
        <taxon>Symbiodiniaceae</taxon>
        <taxon>Cladocopium</taxon>
    </lineage>
</organism>
<dbReference type="PANTHER" id="PTHR19305">
    <property type="entry name" value="SYNAPTOSOMAL ASSOCIATED PROTEIN"/>
    <property type="match status" value="1"/>
</dbReference>
<evidence type="ECO:0000313" key="3">
    <source>
        <dbReference type="EMBL" id="CAI3996683.1"/>
    </source>
</evidence>
<protein>
    <submittedName>
        <fullName evidence="4">t-SNARE coiled-coil homology domain-containing protein</fullName>
    </submittedName>
</protein>
<evidence type="ECO:0000313" key="4">
    <source>
        <dbReference type="EMBL" id="CAL4783995.1"/>
    </source>
</evidence>
<gene>
    <name evidence="3" type="ORF">C1SCF055_LOCUS23140</name>
</gene>
<proteinExistence type="inferred from homology"/>
<sequence length="231" mass="24873">MSYGDKASALKKDTRTEAELLASTVKSLAEADDTTDRVLTTLHGQTEQLHRIKADADAIHHNLDQSEWLLRSLKPWGWVRNIFRKDPVSSASASASSASASSAPAALASDGKDSKAPAQPAPPAPAPGGYPEGSRGAARLLADDAARRAARNSTAAAAAQSQQQQRPDLRDPNEKAYEQIDNMLEGLLVKSQQINRTLGHHNELLPETADSVDRDQARITKQKAEIKKRIG</sequence>
<dbReference type="AlphaFoldDB" id="A0A9P1CTJ1"/>
<dbReference type="EMBL" id="CAMXCT010002227">
    <property type="protein sequence ID" value="CAI3996683.1"/>
    <property type="molecule type" value="Genomic_DNA"/>
</dbReference>
<reference evidence="4 5" key="2">
    <citation type="submission" date="2024-05" db="EMBL/GenBank/DDBJ databases">
        <authorList>
            <person name="Chen Y."/>
            <person name="Shah S."/>
            <person name="Dougan E. K."/>
            <person name="Thang M."/>
            <person name="Chan C."/>
        </authorList>
    </citation>
    <scope>NUCLEOTIDE SEQUENCE [LARGE SCALE GENOMIC DNA]</scope>
</reference>
<feature type="region of interest" description="Disordered" evidence="2">
    <location>
        <begin position="92"/>
        <end position="172"/>
    </location>
</feature>
<dbReference type="SUPFAM" id="SSF58038">
    <property type="entry name" value="SNARE fusion complex"/>
    <property type="match status" value="1"/>
</dbReference>
<evidence type="ECO:0000313" key="5">
    <source>
        <dbReference type="Proteomes" id="UP001152797"/>
    </source>
</evidence>
<dbReference type="Gene3D" id="1.20.5.110">
    <property type="match status" value="1"/>
</dbReference>